<name>A0A2M4DL31_ANODA</name>
<evidence type="ECO:0000256" key="1">
    <source>
        <dbReference type="SAM" id="MobiDB-lite"/>
    </source>
</evidence>
<evidence type="ECO:0000313" key="2">
    <source>
        <dbReference type="EMBL" id="MBW78249.1"/>
    </source>
</evidence>
<sequence>MAVYTSAVATAAAAAVALHADADGLEGESDVGVKIAYGVTVPRTIPTTMDGNDDDGDERKIHGPLLDDAA</sequence>
<dbReference type="EMBL" id="GGFL01014071">
    <property type="protein sequence ID" value="MBW78249.1"/>
    <property type="molecule type" value="Transcribed_RNA"/>
</dbReference>
<proteinExistence type="predicted"/>
<feature type="region of interest" description="Disordered" evidence="1">
    <location>
        <begin position="44"/>
        <end position="70"/>
    </location>
</feature>
<accession>A0A2M4DL31</accession>
<dbReference type="AlphaFoldDB" id="A0A2M4DL31"/>
<organism evidence="2">
    <name type="scientific">Anopheles darlingi</name>
    <name type="common">Mosquito</name>
    <dbReference type="NCBI Taxonomy" id="43151"/>
    <lineage>
        <taxon>Eukaryota</taxon>
        <taxon>Metazoa</taxon>
        <taxon>Ecdysozoa</taxon>
        <taxon>Arthropoda</taxon>
        <taxon>Hexapoda</taxon>
        <taxon>Insecta</taxon>
        <taxon>Pterygota</taxon>
        <taxon>Neoptera</taxon>
        <taxon>Endopterygota</taxon>
        <taxon>Diptera</taxon>
        <taxon>Nematocera</taxon>
        <taxon>Culicoidea</taxon>
        <taxon>Culicidae</taxon>
        <taxon>Anophelinae</taxon>
        <taxon>Anopheles</taxon>
    </lineage>
</organism>
<reference evidence="2" key="1">
    <citation type="submission" date="2018-01" db="EMBL/GenBank/DDBJ databases">
        <title>An insight into the sialome of Amazonian anophelines.</title>
        <authorList>
            <person name="Ribeiro J.M."/>
            <person name="Scarpassa V."/>
            <person name="Calvo E."/>
        </authorList>
    </citation>
    <scope>NUCLEOTIDE SEQUENCE</scope>
</reference>
<protein>
    <submittedName>
        <fullName evidence="2">Putative secreted protein</fullName>
    </submittedName>
</protein>